<dbReference type="RefSeq" id="WP_350933628.1">
    <property type="nucleotide sequence ID" value="NZ_CP157762.1"/>
</dbReference>
<dbReference type="InterPro" id="IPR041413">
    <property type="entry name" value="MLTR_LBD"/>
</dbReference>
<dbReference type="GO" id="GO:0003677">
    <property type="term" value="F:DNA binding"/>
    <property type="evidence" value="ECO:0007669"/>
    <property type="project" value="InterPro"/>
</dbReference>
<dbReference type="SUPFAM" id="SSF47413">
    <property type="entry name" value="lambda repressor-like DNA-binding domains"/>
    <property type="match status" value="1"/>
</dbReference>
<dbReference type="SMART" id="SM00530">
    <property type="entry name" value="HTH_XRE"/>
    <property type="match status" value="1"/>
</dbReference>
<accession>A0AAU7MBD3</accession>
<reference evidence="2" key="1">
    <citation type="submission" date="2024-01" db="EMBL/GenBank/DDBJ databases">
        <title>The genome sequence of Micromonospora mangrovi CCTCC AA 2012012.</title>
        <authorList>
            <person name="Gao J."/>
        </authorList>
    </citation>
    <scope>NUCLEOTIDE SEQUENCE</scope>
    <source>
        <strain evidence="2">CCTCC AA 2012012</strain>
    </source>
</reference>
<proteinExistence type="predicted"/>
<dbReference type="Gene3D" id="3.30.450.180">
    <property type="match status" value="1"/>
</dbReference>
<dbReference type="InterPro" id="IPR010982">
    <property type="entry name" value="Lambda_DNA-bd_dom_sf"/>
</dbReference>
<protein>
    <submittedName>
        <fullName evidence="2">Helix-turn-helix transcriptional regulator</fullName>
    </submittedName>
</protein>
<dbReference type="PANTHER" id="PTHR35010:SF3">
    <property type="entry name" value="BLL4873 PROTEIN"/>
    <property type="match status" value="1"/>
</dbReference>
<dbReference type="AlphaFoldDB" id="A0AAU7MBD3"/>
<dbReference type="EMBL" id="CP157762">
    <property type="protein sequence ID" value="XBP93936.1"/>
    <property type="molecule type" value="Genomic_DNA"/>
</dbReference>
<evidence type="ECO:0000313" key="2">
    <source>
        <dbReference type="EMBL" id="XBP93936.1"/>
    </source>
</evidence>
<dbReference type="Pfam" id="PF17765">
    <property type="entry name" value="MLTR_LBD"/>
    <property type="match status" value="1"/>
</dbReference>
<evidence type="ECO:0000313" key="3">
    <source>
        <dbReference type="EMBL" id="XCH74635.1"/>
    </source>
</evidence>
<dbReference type="PANTHER" id="PTHR35010">
    <property type="entry name" value="BLL4672 PROTEIN-RELATED"/>
    <property type="match status" value="1"/>
</dbReference>
<name>A0AAU7MBD3_9ACTN</name>
<dbReference type="Gene3D" id="1.10.260.40">
    <property type="entry name" value="lambda repressor-like DNA-binding domains"/>
    <property type="match status" value="1"/>
</dbReference>
<gene>
    <name evidence="3" type="ORF">ABUL08_00530</name>
    <name evidence="2" type="ORF">VK199_00530</name>
</gene>
<dbReference type="EMBL" id="CP159342">
    <property type="protein sequence ID" value="XCH74635.1"/>
    <property type="molecule type" value="Genomic_DNA"/>
</dbReference>
<dbReference type="CDD" id="cd00093">
    <property type="entry name" value="HTH_XRE"/>
    <property type="match status" value="1"/>
</dbReference>
<dbReference type="InterPro" id="IPR001387">
    <property type="entry name" value="Cro/C1-type_HTH"/>
</dbReference>
<organism evidence="2">
    <name type="scientific">Micromonospora sp. CCTCC AA 2012012</name>
    <dbReference type="NCBI Taxonomy" id="3111921"/>
    <lineage>
        <taxon>Bacteria</taxon>
        <taxon>Bacillati</taxon>
        <taxon>Actinomycetota</taxon>
        <taxon>Actinomycetes</taxon>
        <taxon>Micromonosporales</taxon>
        <taxon>Micromonosporaceae</taxon>
        <taxon>Micromonospora</taxon>
    </lineage>
</organism>
<reference evidence="3" key="2">
    <citation type="submission" date="2024-06" db="EMBL/GenBank/DDBJ databases">
        <title>Micromonospora mangrovi CCTCC AA 2012012 genome sequences.</title>
        <authorList>
            <person name="Gao J."/>
        </authorList>
    </citation>
    <scope>NUCLEOTIDE SEQUENCE</scope>
    <source>
        <strain evidence="3">CCTCC AA 2012012</strain>
    </source>
</reference>
<sequence>MAERTRTGLGEFLRSRRARLTPAAVGLPDRGRRRTPGLRREEVAELAGIGIDWYVRLEQGRDVSPSGATVDALARALRLDGAEHAHLRALAGTRGLPPFVRESVPDDLRRLLETLTQPAYVTGRRWDLLAWNAAAADLFAGLVGLPEPDRNSLVYLFLEPDARRLFGAGWADDARRVLAKFRVAHDLHPADPAFTGLTARLRATSPEFARWWDRHDIDRGGSGRKTLHHPERGALRFAYSSLHPTGHPALKLVVYTPV</sequence>
<dbReference type="Pfam" id="PF13560">
    <property type="entry name" value="HTH_31"/>
    <property type="match status" value="1"/>
</dbReference>
<evidence type="ECO:0000259" key="1">
    <source>
        <dbReference type="SMART" id="SM00530"/>
    </source>
</evidence>
<feature type="domain" description="HTH cro/C1-type" evidence="1">
    <location>
        <begin position="12"/>
        <end position="84"/>
    </location>
</feature>